<keyword evidence="1" id="KW-0446">Lipid-binding</keyword>
<dbReference type="PANTHER" id="PTHR33434">
    <property type="entry name" value="DEGV DOMAIN-CONTAINING PROTEIN DR_1986-RELATED"/>
    <property type="match status" value="1"/>
</dbReference>
<dbReference type="PROSITE" id="PS51482">
    <property type="entry name" value="DEGV"/>
    <property type="match status" value="1"/>
</dbReference>
<dbReference type="RefSeq" id="WP_015869109.1">
    <property type="nucleotide sequence ID" value="NC_012785.1"/>
</dbReference>
<dbReference type="Gene3D" id="3.40.50.10170">
    <property type="match status" value="1"/>
</dbReference>
<sequence length="283" mass="31811">MKIGIVTDSTCGLEKDILKKLKVRVVSLYIQKGGEYYKATEIDKKTYYEELENAKILPMTSQPSPQDFYEVFRELSTEYDALIVPVISAKLSGTFDSASIAASMLDINIRIVDSKLTNYALGFLVMNLKSMIDQGKSLDELVKYAEEFHKNIRLYLSVGSLNYQYKGGRIGKAKTLMGNILNVKPVIAVENGELVPVGSVRGNKRLLAELIKRATTPMAGKEIKRIAILHVNREDDAKYLEEILAERFKGAEIFITEPEPVVVTHLGPSAIALITEWREKERY</sequence>
<keyword evidence="3" id="KW-1185">Reference proteome</keyword>
<dbReference type="PANTHER" id="PTHR33434:SF2">
    <property type="entry name" value="FATTY ACID-BINDING PROTEIN TM_1468"/>
    <property type="match status" value="1"/>
</dbReference>
<dbReference type="InterPro" id="IPR043168">
    <property type="entry name" value="DegV_C"/>
</dbReference>
<dbReference type="EMBL" id="CP001634">
    <property type="protein sequence ID" value="ACR80465.1"/>
    <property type="molecule type" value="Genomic_DNA"/>
</dbReference>
<dbReference type="OrthoDB" id="9780660at2"/>
<accession>C5CFX1</accession>
<dbReference type="GO" id="GO:0008289">
    <property type="term" value="F:lipid binding"/>
    <property type="evidence" value="ECO:0007669"/>
    <property type="project" value="UniProtKB-KW"/>
</dbReference>
<dbReference type="NCBIfam" id="TIGR00762">
    <property type="entry name" value="DegV"/>
    <property type="match status" value="1"/>
</dbReference>
<proteinExistence type="predicted"/>
<reference evidence="2 3" key="1">
    <citation type="submission" date="2009-06" db="EMBL/GenBank/DDBJ databases">
        <title>Complete sequence of Thermotogales bacterium TBF 19.5.1.</title>
        <authorList>
            <consortium name="US DOE Joint Genome Institute"/>
            <person name="Lucas S."/>
            <person name="Copeland A."/>
            <person name="Lapidus A."/>
            <person name="Glavina del Rio T."/>
            <person name="Tice H."/>
            <person name="Bruce D."/>
            <person name="Goodwin L."/>
            <person name="Pitluck S."/>
            <person name="Chertkov O."/>
            <person name="Brettin T."/>
            <person name="Detter J.C."/>
            <person name="Han C."/>
            <person name="Schmutz J."/>
            <person name="Larimer F."/>
            <person name="Land M."/>
            <person name="Hauser L."/>
            <person name="Kyrpides N."/>
            <person name="Ovchinnikova G."/>
            <person name="Noll K."/>
        </authorList>
    </citation>
    <scope>NUCLEOTIDE SEQUENCE [LARGE SCALE GENOMIC DNA]</scope>
    <source>
        <strain evidence="3">ATCC BAA-1733 / DSM 21960 / TBF 19.5.1</strain>
    </source>
</reference>
<evidence type="ECO:0000313" key="2">
    <source>
        <dbReference type="EMBL" id="ACR80465.1"/>
    </source>
</evidence>
<dbReference type="InterPro" id="IPR003797">
    <property type="entry name" value="DegV"/>
</dbReference>
<reference evidence="2 3" key="2">
    <citation type="journal article" date="2011" name="J. Bacteriol.">
        <title>Genome Sequence of Kosmotoga olearia Strain TBF 19.5.1, a Thermophilic Bacterium with a Wide Growth Temperature Range, Isolated from the Troll B Oil Platform in the North Sea.</title>
        <authorList>
            <person name="Swithers K.S."/>
            <person name="Dipippo J.L."/>
            <person name="Bruce D.C."/>
            <person name="Detter C."/>
            <person name="Tapia R."/>
            <person name="Han S."/>
            <person name="Goodwin L.A."/>
            <person name="Han J."/>
            <person name="Woyke T."/>
            <person name="Pitluck S."/>
            <person name="Pennacchio L."/>
            <person name="Nolan M."/>
            <person name="Mikhailova N."/>
            <person name="Land M.L."/>
            <person name="Nesbo C.L."/>
            <person name="Gogarten J.P."/>
            <person name="Noll K.M."/>
        </authorList>
    </citation>
    <scope>NUCLEOTIDE SEQUENCE [LARGE SCALE GENOMIC DNA]</scope>
    <source>
        <strain evidence="3">ATCC BAA-1733 / DSM 21960 / TBF 19.5.1</strain>
    </source>
</reference>
<name>C5CFX1_KOSOT</name>
<evidence type="ECO:0000313" key="3">
    <source>
        <dbReference type="Proteomes" id="UP000002382"/>
    </source>
</evidence>
<dbReference type="Gene3D" id="3.30.1180.10">
    <property type="match status" value="1"/>
</dbReference>
<dbReference type="HOGENOM" id="CLU_048251_0_1_0"/>
<dbReference type="KEGG" id="kol:Kole_1780"/>
<dbReference type="STRING" id="521045.Kole_1780"/>
<dbReference type="Proteomes" id="UP000002382">
    <property type="component" value="Chromosome"/>
</dbReference>
<evidence type="ECO:0000256" key="1">
    <source>
        <dbReference type="ARBA" id="ARBA00023121"/>
    </source>
</evidence>
<organism evidence="2 3">
    <name type="scientific">Kosmotoga olearia (strain ATCC BAA-1733 / DSM 21960 / TBF 19.5.1)</name>
    <dbReference type="NCBI Taxonomy" id="521045"/>
    <lineage>
        <taxon>Bacteria</taxon>
        <taxon>Thermotogati</taxon>
        <taxon>Thermotogota</taxon>
        <taxon>Thermotogae</taxon>
        <taxon>Kosmotogales</taxon>
        <taxon>Kosmotogaceae</taxon>
        <taxon>Kosmotoga</taxon>
    </lineage>
</organism>
<dbReference type="eggNOG" id="COG1307">
    <property type="taxonomic scope" value="Bacteria"/>
</dbReference>
<dbReference type="SUPFAM" id="SSF82549">
    <property type="entry name" value="DAK1/DegV-like"/>
    <property type="match status" value="1"/>
</dbReference>
<dbReference type="Pfam" id="PF02645">
    <property type="entry name" value="DegV"/>
    <property type="match status" value="1"/>
</dbReference>
<dbReference type="InterPro" id="IPR050270">
    <property type="entry name" value="DegV_domain_contain"/>
</dbReference>
<gene>
    <name evidence="2" type="ordered locus">Kole_1780</name>
</gene>
<dbReference type="AlphaFoldDB" id="C5CFX1"/>
<protein>
    <submittedName>
        <fullName evidence="2">DegV family protein</fullName>
    </submittedName>
</protein>